<proteinExistence type="predicted"/>
<evidence type="ECO:0000313" key="2">
    <source>
        <dbReference type="EMBL" id="CAN70325.1"/>
    </source>
</evidence>
<name>A5BMB4_VITVI</name>
<protein>
    <submittedName>
        <fullName evidence="2">Uncharacterized protein</fullName>
    </submittedName>
</protein>
<sequence>MGTSRVQGKRLAEPSQPKQTEARRKARYDTTLFSSIEDYQRYKFEGLFGRMGWLPVVTISELIFPTLVRAFYSQVTYGLGGPVLSTVRGVEIRLSPESIYHILNIPSVGLRVSRRHPMAPRLGELSDRPGDRDRCILRQRRRPRLERWRVGPSSQPSFIELPSQAPHAPDHAPWMDVSAQISSLGTRVEELALVHDSRFYSMEEHMD</sequence>
<organism evidence="2">
    <name type="scientific">Vitis vinifera</name>
    <name type="common">Grape</name>
    <dbReference type="NCBI Taxonomy" id="29760"/>
    <lineage>
        <taxon>Eukaryota</taxon>
        <taxon>Viridiplantae</taxon>
        <taxon>Streptophyta</taxon>
        <taxon>Embryophyta</taxon>
        <taxon>Tracheophyta</taxon>
        <taxon>Spermatophyta</taxon>
        <taxon>Magnoliopsida</taxon>
        <taxon>eudicotyledons</taxon>
        <taxon>Gunneridae</taxon>
        <taxon>Pentapetalae</taxon>
        <taxon>rosids</taxon>
        <taxon>Vitales</taxon>
        <taxon>Vitaceae</taxon>
        <taxon>Viteae</taxon>
        <taxon>Vitis</taxon>
    </lineage>
</organism>
<dbReference type="AlphaFoldDB" id="A5BMB4"/>
<gene>
    <name evidence="2" type="ORF">VITISV_041471</name>
</gene>
<reference evidence="2" key="1">
    <citation type="journal article" date="2007" name="PLoS ONE">
        <title>The first genome sequence of an elite grapevine cultivar (Pinot noir Vitis vinifera L.): coping with a highly heterozygous genome.</title>
        <authorList>
            <person name="Velasco R."/>
            <person name="Zharkikh A."/>
            <person name="Troggio M."/>
            <person name="Cartwright D.A."/>
            <person name="Cestaro A."/>
            <person name="Pruss D."/>
            <person name="Pindo M."/>
            <person name="FitzGerald L.M."/>
            <person name="Vezzulli S."/>
            <person name="Reid J."/>
            <person name="Malacarne G."/>
            <person name="Iliev D."/>
            <person name="Coppola G."/>
            <person name="Wardell B."/>
            <person name="Micheletti D."/>
            <person name="Macalma T."/>
            <person name="Facci M."/>
            <person name="Mitchell J.T."/>
            <person name="Perazzolli M."/>
            <person name="Eldredge G."/>
            <person name="Gatto P."/>
            <person name="Oyzerski R."/>
            <person name="Moretto M."/>
            <person name="Gutin N."/>
            <person name="Stefanini M."/>
            <person name="Chen Y."/>
            <person name="Segala C."/>
            <person name="Davenport C."/>
            <person name="Dematte L."/>
            <person name="Mraz A."/>
            <person name="Battilana J."/>
            <person name="Stormo K."/>
            <person name="Costa F."/>
            <person name="Tao Q."/>
            <person name="Si-Ammour A."/>
            <person name="Harkins T."/>
            <person name="Lackey A."/>
            <person name="Perbost C."/>
            <person name="Taillon B."/>
            <person name="Stella A."/>
            <person name="Solovyev V."/>
            <person name="Fawcett J.A."/>
            <person name="Sterck L."/>
            <person name="Vandepoele K."/>
            <person name="Grando S.M."/>
            <person name="Toppo S."/>
            <person name="Moser C."/>
            <person name="Lanchbury J."/>
            <person name="Bogden R."/>
            <person name="Skolnick M."/>
            <person name="Sgaramella V."/>
            <person name="Bhatnagar S.K."/>
            <person name="Fontana P."/>
            <person name="Gutin A."/>
            <person name="Van de Peer Y."/>
            <person name="Salamini F."/>
            <person name="Viola R."/>
        </authorList>
    </citation>
    <scope>NUCLEOTIDE SEQUENCE</scope>
</reference>
<feature type="region of interest" description="Disordered" evidence="1">
    <location>
        <begin position="1"/>
        <end position="24"/>
    </location>
</feature>
<evidence type="ECO:0000256" key="1">
    <source>
        <dbReference type="SAM" id="MobiDB-lite"/>
    </source>
</evidence>
<dbReference type="EMBL" id="AM464469">
    <property type="protein sequence ID" value="CAN70325.1"/>
    <property type="molecule type" value="Genomic_DNA"/>
</dbReference>
<accession>A5BMB4</accession>